<dbReference type="EMBL" id="LR746267">
    <property type="protein sequence ID" value="CAA7395375.1"/>
    <property type="molecule type" value="Genomic_DNA"/>
</dbReference>
<reference evidence="1" key="1">
    <citation type="submission" date="2020-02" db="EMBL/GenBank/DDBJ databases">
        <authorList>
            <person name="Scholz U."/>
            <person name="Mascher M."/>
            <person name="Fiebig A."/>
        </authorList>
    </citation>
    <scope>NUCLEOTIDE SEQUENCE</scope>
</reference>
<organism evidence="1 2">
    <name type="scientific">Spirodela intermedia</name>
    <name type="common">Intermediate duckweed</name>
    <dbReference type="NCBI Taxonomy" id="51605"/>
    <lineage>
        <taxon>Eukaryota</taxon>
        <taxon>Viridiplantae</taxon>
        <taxon>Streptophyta</taxon>
        <taxon>Embryophyta</taxon>
        <taxon>Tracheophyta</taxon>
        <taxon>Spermatophyta</taxon>
        <taxon>Magnoliopsida</taxon>
        <taxon>Liliopsida</taxon>
        <taxon>Araceae</taxon>
        <taxon>Lemnoideae</taxon>
        <taxon>Spirodela</taxon>
    </lineage>
</organism>
<accession>A0A7I8KEF3</accession>
<gene>
    <name evidence="1" type="ORF">SI8410_04006036</name>
</gene>
<keyword evidence="2" id="KW-1185">Reference proteome</keyword>
<dbReference type="AlphaFoldDB" id="A0A7I8KEF3"/>
<evidence type="ECO:0000313" key="2">
    <source>
        <dbReference type="Proteomes" id="UP000663760"/>
    </source>
</evidence>
<name>A0A7I8KEF3_SPIIN</name>
<sequence>MKKETSHKSDMVNHDFGIYCKWEKYFLYFGIINIVNMSICGW</sequence>
<protein>
    <submittedName>
        <fullName evidence="1">Uncharacterized protein</fullName>
    </submittedName>
</protein>
<dbReference type="Proteomes" id="UP000663760">
    <property type="component" value="Chromosome 4"/>
</dbReference>
<evidence type="ECO:0000313" key="1">
    <source>
        <dbReference type="EMBL" id="CAA7395375.1"/>
    </source>
</evidence>
<proteinExistence type="predicted"/>